<dbReference type="EMBL" id="LT670844">
    <property type="protein sequence ID" value="SHL39791.1"/>
    <property type="molecule type" value="Genomic_DNA"/>
</dbReference>
<feature type="domain" description="HTH araC/xylS-type" evidence="4">
    <location>
        <begin position="219"/>
        <end position="320"/>
    </location>
</feature>
<dbReference type="InterPro" id="IPR050204">
    <property type="entry name" value="AraC_XylS_family_regulators"/>
</dbReference>
<dbReference type="PANTHER" id="PTHR46796">
    <property type="entry name" value="HTH-TYPE TRANSCRIPTIONAL ACTIVATOR RHAS-RELATED"/>
    <property type="match status" value="1"/>
</dbReference>
<dbReference type="InterPro" id="IPR035418">
    <property type="entry name" value="AraC-bd_2"/>
</dbReference>
<dbReference type="Proteomes" id="UP000189935">
    <property type="component" value="Chromosome I"/>
</dbReference>
<gene>
    <name evidence="5" type="ORF">SAMN05444159_5797</name>
</gene>
<dbReference type="PROSITE" id="PS00041">
    <property type="entry name" value="HTH_ARAC_FAMILY_1"/>
    <property type="match status" value="1"/>
</dbReference>
<dbReference type="AlphaFoldDB" id="A0A1M7AAN5"/>
<protein>
    <submittedName>
        <fullName evidence="5">AraC-type DNA-binding protein</fullName>
    </submittedName>
</protein>
<dbReference type="InterPro" id="IPR020449">
    <property type="entry name" value="Tscrpt_reg_AraC-type_HTH"/>
</dbReference>
<name>A0A1M7AAN5_9BRAD</name>
<keyword evidence="2 5" id="KW-0238">DNA-binding</keyword>
<dbReference type="InterPro" id="IPR009057">
    <property type="entry name" value="Homeodomain-like_sf"/>
</dbReference>
<evidence type="ECO:0000313" key="5">
    <source>
        <dbReference type="EMBL" id="SHL39791.1"/>
    </source>
</evidence>
<keyword evidence="3" id="KW-0804">Transcription</keyword>
<proteinExistence type="predicted"/>
<evidence type="ECO:0000313" key="6">
    <source>
        <dbReference type="Proteomes" id="UP000189935"/>
    </source>
</evidence>
<keyword evidence="1" id="KW-0805">Transcription regulation</keyword>
<dbReference type="SMART" id="SM00342">
    <property type="entry name" value="HTH_ARAC"/>
    <property type="match status" value="1"/>
</dbReference>
<reference evidence="5 6" key="1">
    <citation type="submission" date="2016-11" db="EMBL/GenBank/DDBJ databases">
        <authorList>
            <person name="Jaros S."/>
            <person name="Januszkiewicz K."/>
            <person name="Wedrychowicz H."/>
        </authorList>
    </citation>
    <scope>NUCLEOTIDE SEQUENCE [LARGE SCALE GENOMIC DNA]</scope>
    <source>
        <strain evidence="5 6">GAS499</strain>
    </source>
</reference>
<dbReference type="PROSITE" id="PS01124">
    <property type="entry name" value="HTH_ARAC_FAMILY_2"/>
    <property type="match status" value="1"/>
</dbReference>
<dbReference type="Pfam" id="PF14525">
    <property type="entry name" value="AraC_binding_2"/>
    <property type="match status" value="1"/>
</dbReference>
<dbReference type="InterPro" id="IPR018060">
    <property type="entry name" value="HTH_AraC"/>
</dbReference>
<evidence type="ECO:0000256" key="2">
    <source>
        <dbReference type="ARBA" id="ARBA00023125"/>
    </source>
</evidence>
<dbReference type="GO" id="GO:0043565">
    <property type="term" value="F:sequence-specific DNA binding"/>
    <property type="evidence" value="ECO:0007669"/>
    <property type="project" value="InterPro"/>
</dbReference>
<dbReference type="GO" id="GO:0003700">
    <property type="term" value="F:DNA-binding transcription factor activity"/>
    <property type="evidence" value="ECO:0007669"/>
    <property type="project" value="InterPro"/>
</dbReference>
<dbReference type="SUPFAM" id="SSF46689">
    <property type="entry name" value="Homeodomain-like"/>
    <property type="match status" value="1"/>
</dbReference>
<evidence type="ECO:0000259" key="4">
    <source>
        <dbReference type="PROSITE" id="PS01124"/>
    </source>
</evidence>
<dbReference type="InterPro" id="IPR018062">
    <property type="entry name" value="HTH_AraC-typ_CS"/>
</dbReference>
<dbReference type="PRINTS" id="PR00032">
    <property type="entry name" value="HTHARAC"/>
</dbReference>
<dbReference type="Pfam" id="PF12833">
    <property type="entry name" value="HTH_18"/>
    <property type="match status" value="1"/>
</dbReference>
<evidence type="ECO:0000256" key="3">
    <source>
        <dbReference type="ARBA" id="ARBA00023163"/>
    </source>
</evidence>
<sequence>MTSAAGDFHVHRFSSDDVAERDRLAFVREVYGRVIVKLDIEPHADSPFRCRTVLRRLPGLGLASIDCSGVHTERSRAQIDSDDLVLHVRSAGKSIVRQFGREAVAGAGELAVTRSSDAASCDYDPGSRLLHIRVPVSALAPMIVDLDAALVRVIPADTEPLRLLLKYAEFLQTTDALQLPDTRHLIVAHVYDLVALTLGVTRDAAHVAKGRGVPAARLSAIMADITENLGRSDLTIDVIAGRHHVTPRYVRMLFEKENLTFSEFVLRERLARAHTALIDPRVANLPISNIAFANGFGDLSYFNRTFRRRYAASPSEAREAAKRGRN</sequence>
<dbReference type="RefSeq" id="WP_172842125.1">
    <property type="nucleotide sequence ID" value="NZ_LT670844.1"/>
</dbReference>
<organism evidence="5 6">
    <name type="scientific">Bradyrhizobium lablabi</name>
    <dbReference type="NCBI Taxonomy" id="722472"/>
    <lineage>
        <taxon>Bacteria</taxon>
        <taxon>Pseudomonadati</taxon>
        <taxon>Pseudomonadota</taxon>
        <taxon>Alphaproteobacteria</taxon>
        <taxon>Hyphomicrobiales</taxon>
        <taxon>Nitrobacteraceae</taxon>
        <taxon>Bradyrhizobium</taxon>
    </lineage>
</organism>
<dbReference type="PANTHER" id="PTHR46796:SF6">
    <property type="entry name" value="ARAC SUBFAMILY"/>
    <property type="match status" value="1"/>
</dbReference>
<accession>A0A1M7AAN5</accession>
<dbReference type="Gene3D" id="1.10.10.60">
    <property type="entry name" value="Homeodomain-like"/>
    <property type="match status" value="1"/>
</dbReference>
<evidence type="ECO:0000256" key="1">
    <source>
        <dbReference type="ARBA" id="ARBA00023015"/>
    </source>
</evidence>